<organism evidence="2 3">
    <name type="scientific">Marasmius crinis-equi</name>
    <dbReference type="NCBI Taxonomy" id="585013"/>
    <lineage>
        <taxon>Eukaryota</taxon>
        <taxon>Fungi</taxon>
        <taxon>Dikarya</taxon>
        <taxon>Basidiomycota</taxon>
        <taxon>Agaricomycotina</taxon>
        <taxon>Agaricomycetes</taxon>
        <taxon>Agaricomycetidae</taxon>
        <taxon>Agaricales</taxon>
        <taxon>Marasmiineae</taxon>
        <taxon>Marasmiaceae</taxon>
        <taxon>Marasmius</taxon>
    </lineage>
</organism>
<evidence type="ECO:0000313" key="2">
    <source>
        <dbReference type="EMBL" id="KAL0581596.1"/>
    </source>
</evidence>
<accession>A0ABR3G1B5</accession>
<proteinExistence type="predicted"/>
<comment type="caution">
    <text evidence="2">The sequence shown here is derived from an EMBL/GenBank/DDBJ whole genome shotgun (WGS) entry which is preliminary data.</text>
</comment>
<feature type="domain" description="Heterokaryon incompatibility" evidence="1">
    <location>
        <begin position="292"/>
        <end position="382"/>
    </location>
</feature>
<dbReference type="PANTHER" id="PTHR39596">
    <property type="match status" value="1"/>
</dbReference>
<dbReference type="Pfam" id="PF06985">
    <property type="entry name" value="HET"/>
    <property type="match status" value="1"/>
</dbReference>
<dbReference type="PANTHER" id="PTHR39596:SF2">
    <property type="entry name" value="HET DOMAIN PROTEIN (AFU_ORTHOLOGUE AFUA_1G17550)-RELATED"/>
    <property type="match status" value="1"/>
</dbReference>
<dbReference type="InterPro" id="IPR010730">
    <property type="entry name" value="HET"/>
</dbReference>
<protein>
    <recommendedName>
        <fullName evidence="1">Heterokaryon incompatibility domain-containing protein</fullName>
    </recommendedName>
</protein>
<reference evidence="2 3" key="1">
    <citation type="submission" date="2024-02" db="EMBL/GenBank/DDBJ databases">
        <title>A draft genome for the cacao thread blight pathogen Marasmius crinis-equi.</title>
        <authorList>
            <person name="Cohen S.P."/>
            <person name="Baruah I.K."/>
            <person name="Amoako-Attah I."/>
            <person name="Bukari Y."/>
            <person name="Meinhardt L.W."/>
            <person name="Bailey B.A."/>
        </authorList>
    </citation>
    <scope>NUCLEOTIDE SEQUENCE [LARGE SCALE GENOMIC DNA]</scope>
    <source>
        <strain evidence="2 3">GH-76</strain>
    </source>
</reference>
<evidence type="ECO:0000313" key="3">
    <source>
        <dbReference type="Proteomes" id="UP001465976"/>
    </source>
</evidence>
<sequence length="734" mass="82041">MIRMGWIDNGDTWLDLSTLYDADDASAFLQQWLFFGLLHEFFGDDIVFSVFIETDENSNIQYIHTGELLPLARAFMEKEPSDKSLPRKNFRLKNCLQKTYSIYHAVTDEQDEFLDPYLQLSLVATARFLTHVASLLYPGNFKQDPWTLPCVMLDEDRLANAKDVNGDMDILGVGMVKAGWCPRQVAIAERCSFETYYFCSQLRLPSGRGPEEEELIHHRCTQLQCLALQVDERTYQTKHVQPECDCAWLSLETDALATILQGGRIPIVAFDTDSEQLTLSSAEVSSNTPTPYIALSHVWSDGLGNPHANALPLCQLRRIAAFIQGLLPAPQPPTAAQSKPWFWMDTLCCPVKDRTARSLAIQRMRQTYQRASRVLILAADLQAVAAADLPIADCVYLTGLSFWASRLWTLQEGALAKSADVLFKDRIFTLDEAWGADLTSSDPCGLSRLDSVDFDYMLCLIRGDRSATTSNASSTQPATFSLRFASIALARRATSVKEDEALCLGSLLEADMRQITGAPRKQDRMRALWATLPCIPREVLFLRERTMEEVGFRWAPRTFLGIPNAGNNVVLGTEGTAWVTPEGLRTKAWGMEVVGLLWRQEGIPDVLRIRDGKTGQVYSVIRQAPLLRGEKEEVGIKQGFGVPEGGFGRVVLVLEDGEVGRAGMNCVMVFVWKEEGGVLYAWRGDPAFITTRDVNVDREDDEEAADNFEDACSGEMDFKVTATLSEKPQTWCID</sequence>
<gene>
    <name evidence="2" type="ORF">V5O48_000412</name>
</gene>
<evidence type="ECO:0000259" key="1">
    <source>
        <dbReference type="Pfam" id="PF06985"/>
    </source>
</evidence>
<name>A0ABR3G1B5_9AGAR</name>
<dbReference type="EMBL" id="JBAHYK010000007">
    <property type="protein sequence ID" value="KAL0581596.1"/>
    <property type="molecule type" value="Genomic_DNA"/>
</dbReference>
<dbReference type="Proteomes" id="UP001465976">
    <property type="component" value="Unassembled WGS sequence"/>
</dbReference>
<keyword evidence="3" id="KW-1185">Reference proteome</keyword>